<dbReference type="Proteomes" id="UP001630127">
    <property type="component" value="Unassembled WGS sequence"/>
</dbReference>
<evidence type="ECO:0000256" key="1">
    <source>
        <dbReference type="ARBA" id="ARBA00001974"/>
    </source>
</evidence>
<protein>
    <recommendedName>
        <fullName evidence="8">NADPH:adrenodoxin oxidoreductase, mitochondrial</fullName>
        <ecNumber evidence="8">1.18.1.6</ecNumber>
    </recommendedName>
</protein>
<dbReference type="GO" id="GO:0016491">
    <property type="term" value="F:oxidoreductase activity"/>
    <property type="evidence" value="ECO:0007669"/>
    <property type="project" value="UniProtKB-KW"/>
</dbReference>
<dbReference type="Gene3D" id="3.40.50.720">
    <property type="entry name" value="NAD(P)-binding Rossmann-like Domain"/>
    <property type="match status" value="1"/>
</dbReference>
<gene>
    <name evidence="12" type="ORF">ACH5RR_005994</name>
</gene>
<evidence type="ECO:0000256" key="9">
    <source>
        <dbReference type="PIRSR" id="PIRSR000362-1"/>
    </source>
</evidence>
<evidence type="ECO:0000256" key="3">
    <source>
        <dbReference type="ARBA" id="ARBA00022630"/>
    </source>
</evidence>
<dbReference type="AlphaFoldDB" id="A0ABD3AN22"/>
<evidence type="ECO:0000256" key="5">
    <source>
        <dbReference type="ARBA" id="ARBA00022857"/>
    </source>
</evidence>
<evidence type="ECO:0000256" key="8">
    <source>
        <dbReference type="PIRNR" id="PIRNR000362"/>
    </source>
</evidence>
<dbReference type="Gene3D" id="3.50.50.60">
    <property type="entry name" value="FAD/NAD(P)-binding domain"/>
    <property type="match status" value="1"/>
</dbReference>
<keyword evidence="8" id="KW-0496">Mitochondrion</keyword>
<evidence type="ECO:0000256" key="2">
    <source>
        <dbReference type="ARBA" id="ARBA00008312"/>
    </source>
</evidence>
<evidence type="ECO:0000259" key="11">
    <source>
        <dbReference type="Pfam" id="PF07992"/>
    </source>
</evidence>
<evidence type="ECO:0000256" key="4">
    <source>
        <dbReference type="ARBA" id="ARBA00022827"/>
    </source>
</evidence>
<comment type="similarity">
    <text evidence="2 8">Belongs to the ferredoxin--NADP reductase type 1 family.</text>
</comment>
<feature type="binding site" evidence="10">
    <location>
        <position position="398"/>
    </location>
    <ligand>
        <name>NADP(+)</name>
        <dbReference type="ChEBI" id="CHEBI:58349"/>
    </ligand>
</feature>
<evidence type="ECO:0000256" key="7">
    <source>
        <dbReference type="ARBA" id="ARBA00048933"/>
    </source>
</evidence>
<comment type="subcellular location">
    <subcellularLocation>
        <location evidence="8">Mitochondrion</location>
    </subcellularLocation>
</comment>
<sequence>MAMSIALKRLSRSFSTISSSNPLRVCVVGSGPAGFYTADKLLKKHERAEIDIIDRLPTPFGLVRSGVAPDHPETKIVTNQFSRVVQNERCSFIGNVSLGSSISLSELCAIYDVVVLAYGAESDRVLGVPGEELAGIYSAREFVWWYNGHPDCSKLDPDLMSTDTAVILGQGNVALDVARILLRPTFELASTDIASHAVAALEKSCIRKVYLVGRRGPVQAACTAKELREVLGIKDLYVHIDEADLLKTPADEEELKNSRIHRRVYELLSKAASSGASHISGQRELHFVFFQKPDRFLESDDKSGYVSGVRFEKTIVKENTESGKQIAAGTGHFENIECGLVLKSIGYKSVPVDGLPFDHHKGIVPNVGGRVLSDASGDRMQFEKGLYVCGWLKRGPTGIIATNHHCAEETVASISEDVEKGVLIPMSSSQQKPGREGLLQLLDSRNVRFVSFGEWEKIDTAEKRRGMLKSKPREKLTTWRELLKIASE</sequence>
<name>A0ABD3AN22_9GENT</name>
<accession>A0ABD3AN22</accession>
<keyword evidence="4 8" id="KW-0274">FAD</keyword>
<feature type="binding site" evidence="10">
    <location>
        <begin position="214"/>
        <end position="215"/>
    </location>
    <ligand>
        <name>NADP(+)</name>
        <dbReference type="ChEBI" id="CHEBI:58349"/>
    </ligand>
</feature>
<reference evidence="12 13" key="1">
    <citation type="submission" date="2024-11" db="EMBL/GenBank/DDBJ databases">
        <title>A near-complete genome assembly of Cinchona calisaya.</title>
        <authorList>
            <person name="Lian D.C."/>
            <person name="Zhao X.W."/>
            <person name="Wei L."/>
        </authorList>
    </citation>
    <scope>NUCLEOTIDE SEQUENCE [LARGE SCALE GENOMIC DNA]</scope>
    <source>
        <tissue evidence="12">Nenye</tissue>
    </source>
</reference>
<keyword evidence="3 8" id="KW-0285">Flavoprotein</keyword>
<dbReference type="InterPro" id="IPR023753">
    <property type="entry name" value="FAD/NAD-binding_dom"/>
</dbReference>
<dbReference type="PIRSF" id="PIRSF000362">
    <property type="entry name" value="FNR"/>
    <property type="match status" value="1"/>
</dbReference>
<dbReference type="EMBL" id="JBJUIK010000003">
    <property type="protein sequence ID" value="KAL3532473.1"/>
    <property type="molecule type" value="Genomic_DNA"/>
</dbReference>
<feature type="binding site" evidence="9">
    <location>
        <position position="33"/>
    </location>
    <ligand>
        <name>FAD</name>
        <dbReference type="ChEBI" id="CHEBI:57692"/>
    </ligand>
</feature>
<feature type="binding site" evidence="9">
    <location>
        <position position="62"/>
    </location>
    <ligand>
        <name>FAD</name>
        <dbReference type="ChEBI" id="CHEBI:57692"/>
    </ligand>
</feature>
<dbReference type="GO" id="GO:0005739">
    <property type="term" value="C:mitochondrion"/>
    <property type="evidence" value="ECO:0007669"/>
    <property type="project" value="UniProtKB-SubCell"/>
</dbReference>
<feature type="binding site" evidence="9">
    <location>
        <begin position="398"/>
        <end position="400"/>
    </location>
    <ligand>
        <name>FAD</name>
        <dbReference type="ChEBI" id="CHEBI:57692"/>
    </ligand>
</feature>
<comment type="caution">
    <text evidence="12">The sequence shown here is derived from an EMBL/GenBank/DDBJ whole genome shotgun (WGS) entry which is preliminary data.</text>
</comment>
<feature type="binding site" evidence="9">
    <location>
        <position position="391"/>
    </location>
    <ligand>
        <name>FAD</name>
        <dbReference type="ChEBI" id="CHEBI:57692"/>
    </ligand>
</feature>
<dbReference type="InterPro" id="IPR036188">
    <property type="entry name" value="FAD/NAD-bd_sf"/>
</dbReference>
<feature type="domain" description="FAD/NAD(P)-binding" evidence="11">
    <location>
        <begin position="24"/>
        <end position="182"/>
    </location>
</feature>
<keyword evidence="13" id="KW-1185">Reference proteome</keyword>
<proteinExistence type="inferred from homology"/>
<feature type="binding site" evidence="10">
    <location>
        <begin position="170"/>
        <end position="173"/>
    </location>
    <ligand>
        <name>NADP(+)</name>
        <dbReference type="ChEBI" id="CHEBI:58349"/>
    </ligand>
</feature>
<organism evidence="12 13">
    <name type="scientific">Cinchona calisaya</name>
    <dbReference type="NCBI Taxonomy" id="153742"/>
    <lineage>
        <taxon>Eukaryota</taxon>
        <taxon>Viridiplantae</taxon>
        <taxon>Streptophyta</taxon>
        <taxon>Embryophyta</taxon>
        <taxon>Tracheophyta</taxon>
        <taxon>Spermatophyta</taxon>
        <taxon>Magnoliopsida</taxon>
        <taxon>eudicotyledons</taxon>
        <taxon>Gunneridae</taxon>
        <taxon>Pentapetalae</taxon>
        <taxon>asterids</taxon>
        <taxon>lamiids</taxon>
        <taxon>Gentianales</taxon>
        <taxon>Rubiaceae</taxon>
        <taxon>Cinchonoideae</taxon>
        <taxon>Cinchoneae</taxon>
        <taxon>Cinchona</taxon>
    </lineage>
</organism>
<evidence type="ECO:0000313" key="13">
    <source>
        <dbReference type="Proteomes" id="UP001630127"/>
    </source>
</evidence>
<evidence type="ECO:0000256" key="10">
    <source>
        <dbReference type="PIRSR" id="PIRSR000362-2"/>
    </source>
</evidence>
<dbReference type="InterPro" id="IPR021163">
    <property type="entry name" value="Ferredox_Rdtase_adrenod"/>
</dbReference>
<evidence type="ECO:0000313" key="12">
    <source>
        <dbReference type="EMBL" id="KAL3532473.1"/>
    </source>
</evidence>
<feature type="binding site" evidence="10">
    <location>
        <position position="226"/>
    </location>
    <ligand>
        <name>NADP(+)</name>
        <dbReference type="ChEBI" id="CHEBI:58349"/>
    </ligand>
</feature>
<dbReference type="PRINTS" id="PR00419">
    <property type="entry name" value="ADXRDTASE"/>
</dbReference>
<dbReference type="SUPFAM" id="SSF51971">
    <property type="entry name" value="Nucleotide-binding domain"/>
    <property type="match status" value="2"/>
</dbReference>
<keyword evidence="5 8" id="KW-0521">NADP</keyword>
<evidence type="ECO:0000256" key="6">
    <source>
        <dbReference type="ARBA" id="ARBA00023002"/>
    </source>
</evidence>
<dbReference type="PANTHER" id="PTHR48467">
    <property type="entry name" value="GLUTAMATE SYNTHASE 1 [NADH], CHLOROPLASTIC-LIKE"/>
    <property type="match status" value="1"/>
</dbReference>
<dbReference type="InterPro" id="IPR055275">
    <property type="entry name" value="Ferredox_Rdtase"/>
</dbReference>
<keyword evidence="6 8" id="KW-0560">Oxidoreductase</keyword>
<comment type="cofactor">
    <cofactor evidence="1 8 9">
        <name>FAD</name>
        <dbReference type="ChEBI" id="CHEBI:57692"/>
    </cofactor>
</comment>
<dbReference type="Pfam" id="PF07992">
    <property type="entry name" value="Pyr_redox_2"/>
    <property type="match status" value="1"/>
</dbReference>
<dbReference type="PANTHER" id="PTHR48467:SF1">
    <property type="entry name" value="GLUTAMATE SYNTHASE 1 [NADH], CHLOROPLASTIC-LIKE"/>
    <property type="match status" value="1"/>
</dbReference>
<comment type="catalytic activity">
    <reaction evidence="7 8">
        <text>2 reduced [adrenodoxin] + NADP(+) + H(+) = 2 oxidized [adrenodoxin] + NADPH</text>
        <dbReference type="Rhea" id="RHEA:42312"/>
        <dbReference type="Rhea" id="RHEA-COMP:9998"/>
        <dbReference type="Rhea" id="RHEA-COMP:9999"/>
        <dbReference type="ChEBI" id="CHEBI:15378"/>
        <dbReference type="ChEBI" id="CHEBI:33737"/>
        <dbReference type="ChEBI" id="CHEBI:33738"/>
        <dbReference type="ChEBI" id="CHEBI:57783"/>
        <dbReference type="ChEBI" id="CHEBI:58349"/>
        <dbReference type="EC" id="1.18.1.6"/>
    </reaction>
</comment>
<dbReference type="EC" id="1.18.1.6" evidence="8"/>
<feature type="binding site" evidence="9">
    <location>
        <position position="98"/>
    </location>
    <ligand>
        <name>FAD</name>
        <dbReference type="ChEBI" id="CHEBI:57692"/>
    </ligand>
</feature>